<accession>A0A444FLG1</accession>
<proteinExistence type="predicted"/>
<name>A0A444FLG1_ENSVE</name>
<dbReference type="EMBL" id="KV875536">
    <property type="protein sequence ID" value="RZR71467.1"/>
    <property type="molecule type" value="Genomic_DNA"/>
</dbReference>
<dbReference type="Proteomes" id="UP000290560">
    <property type="component" value="Unassembled WGS sequence"/>
</dbReference>
<evidence type="ECO:0000313" key="1">
    <source>
        <dbReference type="EMBL" id="RZR71467.1"/>
    </source>
</evidence>
<gene>
    <name evidence="1" type="ORF">BHM03_00005368</name>
</gene>
<protein>
    <submittedName>
        <fullName evidence="1">Uncharacterized protein</fullName>
    </submittedName>
</protein>
<dbReference type="AlphaFoldDB" id="A0A444FLG1"/>
<reference evidence="1" key="1">
    <citation type="journal article" date="2018" name="Data Brief">
        <title>Genome sequence data from 17 accessions of Ensete ventricosum, a staple food crop for millions in Ethiopia.</title>
        <authorList>
            <person name="Yemataw Z."/>
            <person name="Muzemil S."/>
            <person name="Ambachew D."/>
            <person name="Tripathi L."/>
            <person name="Tesfaye K."/>
            <person name="Chala A."/>
            <person name="Farbos A."/>
            <person name="O'Neill P."/>
            <person name="Moore K."/>
            <person name="Grant M."/>
            <person name="Studholme D.J."/>
        </authorList>
    </citation>
    <scope>NUCLEOTIDE SEQUENCE [LARGE SCALE GENOMIC DNA]</scope>
    <source>
        <tissue evidence="1">Leaf</tissue>
    </source>
</reference>
<sequence>MISSTLPKKKFRLPKVEPRQHFEITMRSTINKHKKHKGTAWEELLILASHDDLKSRLVHTSFKSRSAMPTSSLG</sequence>
<organism evidence="1">
    <name type="scientific">Ensete ventricosum</name>
    <name type="common">Abyssinian banana</name>
    <name type="synonym">Musa ensete</name>
    <dbReference type="NCBI Taxonomy" id="4639"/>
    <lineage>
        <taxon>Eukaryota</taxon>
        <taxon>Viridiplantae</taxon>
        <taxon>Streptophyta</taxon>
        <taxon>Embryophyta</taxon>
        <taxon>Tracheophyta</taxon>
        <taxon>Spermatophyta</taxon>
        <taxon>Magnoliopsida</taxon>
        <taxon>Liliopsida</taxon>
        <taxon>Zingiberales</taxon>
        <taxon>Musaceae</taxon>
        <taxon>Ensete</taxon>
    </lineage>
</organism>